<dbReference type="Pfam" id="PF07603">
    <property type="entry name" value="Lcl_C"/>
    <property type="match status" value="1"/>
</dbReference>
<feature type="non-terminal residue" evidence="2">
    <location>
        <position position="1"/>
    </location>
</feature>
<sequence>ADGSKAGCNNGNVILWEAAIDYANGLNFAGFTDWRVPNINELLSIVDYGSSDPAIYGARFTHTRSDFYHSSTTNVDMTTTIWVVDFDYGGNWLRAKASTSYLRCVRGGL</sequence>
<evidence type="ECO:0000259" key="1">
    <source>
        <dbReference type="Pfam" id="PF07603"/>
    </source>
</evidence>
<feature type="domain" description="Lcl C-terminal" evidence="1">
    <location>
        <begin position="11"/>
        <end position="106"/>
    </location>
</feature>
<gene>
    <name evidence="2" type="ORF">S12H4_23233</name>
</gene>
<protein>
    <recommendedName>
        <fullName evidence="1">Lcl C-terminal domain-containing protein</fullName>
    </recommendedName>
</protein>
<organism evidence="2">
    <name type="scientific">marine sediment metagenome</name>
    <dbReference type="NCBI Taxonomy" id="412755"/>
    <lineage>
        <taxon>unclassified sequences</taxon>
        <taxon>metagenomes</taxon>
        <taxon>ecological metagenomes</taxon>
    </lineage>
</organism>
<dbReference type="AlphaFoldDB" id="X1T4N7"/>
<dbReference type="EMBL" id="BARW01012288">
    <property type="protein sequence ID" value="GAI82555.1"/>
    <property type="molecule type" value="Genomic_DNA"/>
</dbReference>
<name>X1T4N7_9ZZZZ</name>
<dbReference type="InterPro" id="IPR011460">
    <property type="entry name" value="Lcl_C"/>
</dbReference>
<reference evidence="2" key="1">
    <citation type="journal article" date="2014" name="Front. Microbiol.">
        <title>High frequency of phylogenetically diverse reductive dehalogenase-homologous genes in deep subseafloor sedimentary metagenomes.</title>
        <authorList>
            <person name="Kawai M."/>
            <person name="Futagami T."/>
            <person name="Toyoda A."/>
            <person name="Takaki Y."/>
            <person name="Nishi S."/>
            <person name="Hori S."/>
            <person name="Arai W."/>
            <person name="Tsubouchi T."/>
            <person name="Morono Y."/>
            <person name="Uchiyama I."/>
            <person name="Ito T."/>
            <person name="Fujiyama A."/>
            <person name="Inagaki F."/>
            <person name="Takami H."/>
        </authorList>
    </citation>
    <scope>NUCLEOTIDE SEQUENCE</scope>
    <source>
        <strain evidence="2">Expedition CK06-06</strain>
    </source>
</reference>
<evidence type="ECO:0000313" key="2">
    <source>
        <dbReference type="EMBL" id="GAI82555.1"/>
    </source>
</evidence>
<dbReference type="PANTHER" id="PTHR35812">
    <property type="entry name" value="LIPOPROTEIN"/>
    <property type="match status" value="1"/>
</dbReference>
<proteinExistence type="predicted"/>
<dbReference type="PANTHER" id="PTHR35812:SF1">
    <property type="entry name" value="LIPOPROTEIN"/>
    <property type="match status" value="1"/>
</dbReference>
<comment type="caution">
    <text evidence="2">The sequence shown here is derived from an EMBL/GenBank/DDBJ whole genome shotgun (WGS) entry which is preliminary data.</text>
</comment>
<accession>X1T4N7</accession>